<comment type="caution">
    <text evidence="1">The sequence shown here is derived from an EMBL/GenBank/DDBJ whole genome shotgun (WGS) entry which is preliminary data.</text>
</comment>
<reference evidence="1" key="1">
    <citation type="submission" date="2021-02" db="EMBL/GenBank/DDBJ databases">
        <title>Psilocybe cubensis genome.</title>
        <authorList>
            <person name="Mckernan K.J."/>
            <person name="Crawford S."/>
            <person name="Trippe A."/>
            <person name="Kane L.T."/>
            <person name="Mclaughlin S."/>
        </authorList>
    </citation>
    <scope>NUCLEOTIDE SEQUENCE [LARGE SCALE GENOMIC DNA]</scope>
    <source>
        <strain evidence="1">MGC-MH-2018</strain>
    </source>
</reference>
<gene>
    <name evidence="1" type="ORF">JR316_013219</name>
</gene>
<name>A0A8H8CDV0_PSICU</name>
<organism evidence="1">
    <name type="scientific">Psilocybe cubensis</name>
    <name type="common">Psychedelic mushroom</name>
    <name type="synonym">Stropharia cubensis</name>
    <dbReference type="NCBI Taxonomy" id="181762"/>
    <lineage>
        <taxon>Eukaryota</taxon>
        <taxon>Fungi</taxon>
        <taxon>Dikarya</taxon>
        <taxon>Basidiomycota</taxon>
        <taxon>Agaricomycotina</taxon>
        <taxon>Agaricomycetes</taxon>
        <taxon>Agaricomycetidae</taxon>
        <taxon>Agaricales</taxon>
        <taxon>Agaricineae</taxon>
        <taxon>Strophariaceae</taxon>
        <taxon>Psilocybe</taxon>
    </lineage>
</organism>
<dbReference type="AlphaFoldDB" id="A0A8H8CDV0"/>
<sequence length="66" mass="7554">MALSQSMNRANEIDITGEISAVFMSSQSTQRDKLVRHIMWPGFRIHPNIQREYAPSDPCHVRILGD</sequence>
<accession>A0A8H8CDV0</accession>
<proteinExistence type="predicted"/>
<dbReference type="EMBL" id="JAFIQS010000023">
    <property type="protein sequence ID" value="KAG5161931.1"/>
    <property type="molecule type" value="Genomic_DNA"/>
</dbReference>
<protein>
    <submittedName>
        <fullName evidence="1">Uncharacterized protein</fullName>
    </submittedName>
</protein>
<evidence type="ECO:0000313" key="1">
    <source>
        <dbReference type="EMBL" id="KAG5161931.1"/>
    </source>
</evidence>